<dbReference type="UniPathway" id="UPA00637"/>
<sequence>MGLMAAAALVRPARAAAPQRTPGAAPLVFADPVPFSWSDLLARARRMREEPYAPAVDPAPEILARIGYEQHHAIYQPVGGGMFVAPDRDGIVTAFHLGELFRKPVRLNRLEDGMAHELLYRHEYFSYPEGHPADDMPPGAGFAGFRVHEPWIGGGQAGDWLVFLGASYFRSSGDLKQYGISARGIAVDTAIGADGDEEFPDFTEFWISEMSGGLMTIYALLDGPSVTGAFRFEVRHFPNVVMDVTARVFLREDVRRFGVAPLTSMYWYSQEKRWAPGDWRPEVHDSDGLLVRTGQGAHLWRPLTNPPEVSVVSFPLPRNSGFGLMQRDRNYDHYQDREAFERRPNLWVEPVSGFEAGEVQLVELPTRVEYGDNIVAFFVPSAPATAGSDFHFRYRLHWSGEEPETRDARLRDFRLGPPRRNDGATPPRLEHKVIADFVGGSLAGRDPRWASARLQISRGFAFQPSLTRIENRDDGWRLQFDLFSRGPEPVDIEIVLRAGRDALSEPTVLRVWPEQDL</sequence>
<keyword evidence="8" id="KW-1185">Reference proteome</keyword>
<evidence type="ECO:0000259" key="6">
    <source>
        <dbReference type="Pfam" id="PF04349"/>
    </source>
</evidence>
<accession>V4R9R3</accession>
<dbReference type="GO" id="GO:0030246">
    <property type="term" value="F:carbohydrate binding"/>
    <property type="evidence" value="ECO:0007669"/>
    <property type="project" value="InterPro"/>
</dbReference>
<dbReference type="PIRSF" id="PIRSF006281">
    <property type="entry name" value="MdoG"/>
    <property type="match status" value="1"/>
</dbReference>
<keyword evidence="4" id="KW-0732">Signal</keyword>
<comment type="caution">
    <text evidence="7">The sequence shown here is derived from an EMBL/GenBank/DDBJ whole genome shotgun (WGS) entry which is preliminary data.</text>
</comment>
<dbReference type="Gene3D" id="2.60.40.10">
    <property type="entry name" value="Immunoglobulins"/>
    <property type="match status" value="1"/>
</dbReference>
<protein>
    <submittedName>
        <fullName evidence="7">Glucans biosynthesis protein D</fullName>
    </submittedName>
</protein>
<dbReference type="GO" id="GO:0030288">
    <property type="term" value="C:outer membrane-bounded periplasmic space"/>
    <property type="evidence" value="ECO:0007669"/>
    <property type="project" value="TreeGrafter"/>
</dbReference>
<dbReference type="InterPro" id="IPR014718">
    <property type="entry name" value="GH-type_carb-bd"/>
</dbReference>
<dbReference type="Pfam" id="PF04349">
    <property type="entry name" value="MdoG"/>
    <property type="match status" value="1"/>
</dbReference>
<dbReference type="InterPro" id="IPR013783">
    <property type="entry name" value="Ig-like_fold"/>
</dbReference>
<evidence type="ECO:0000256" key="4">
    <source>
        <dbReference type="ARBA" id="ARBA00022729"/>
    </source>
</evidence>
<name>V4R9R3_9HYPH</name>
<evidence type="ECO:0000256" key="1">
    <source>
        <dbReference type="ARBA" id="ARBA00004418"/>
    </source>
</evidence>
<dbReference type="GO" id="GO:0051274">
    <property type="term" value="P:beta-glucan biosynthetic process"/>
    <property type="evidence" value="ECO:0007669"/>
    <property type="project" value="TreeGrafter"/>
</dbReference>
<comment type="subcellular location">
    <subcellularLocation>
        <location evidence="1">Periplasm</location>
    </subcellularLocation>
</comment>
<evidence type="ECO:0000256" key="2">
    <source>
        <dbReference type="ARBA" id="ARBA00005001"/>
    </source>
</evidence>
<dbReference type="EMBL" id="AWXZ01000040">
    <property type="protein sequence ID" value="ESR22896.1"/>
    <property type="molecule type" value="Genomic_DNA"/>
</dbReference>
<reference evidence="7 8" key="1">
    <citation type="journal article" date="2014" name="Genome Announc.">
        <title>Draft Genome Sequence of Lutibaculum baratangense Strain AMV1T, Isolated from a Mud Volcano in Andamans, India.</title>
        <authorList>
            <person name="Singh A."/>
            <person name="Sreenivas A."/>
            <person name="Sathyanarayana Reddy G."/>
            <person name="Pinnaka A.K."/>
            <person name="Shivaji S."/>
        </authorList>
    </citation>
    <scope>NUCLEOTIDE SEQUENCE [LARGE SCALE GENOMIC DNA]</scope>
    <source>
        <strain evidence="7 8">AMV1</strain>
    </source>
</reference>
<evidence type="ECO:0000313" key="8">
    <source>
        <dbReference type="Proteomes" id="UP000017819"/>
    </source>
</evidence>
<dbReference type="GO" id="GO:0003824">
    <property type="term" value="F:catalytic activity"/>
    <property type="evidence" value="ECO:0007669"/>
    <property type="project" value="InterPro"/>
</dbReference>
<dbReference type="InterPro" id="IPR007444">
    <property type="entry name" value="Glucan_biosyn_MdoG_C"/>
</dbReference>
<dbReference type="PANTHER" id="PTHR30504">
    <property type="entry name" value="GLUCANS BIOSYNTHESIS PROTEIN"/>
    <property type="match status" value="1"/>
</dbReference>
<dbReference type="eggNOG" id="COG3131">
    <property type="taxonomic scope" value="Bacteria"/>
</dbReference>
<comment type="similarity">
    <text evidence="3">Belongs to the OpgD/OpgG family.</text>
</comment>
<dbReference type="Proteomes" id="UP000017819">
    <property type="component" value="Unassembled WGS sequence"/>
</dbReference>
<dbReference type="SUPFAM" id="SSF74650">
    <property type="entry name" value="Galactose mutarotase-like"/>
    <property type="match status" value="1"/>
</dbReference>
<comment type="pathway">
    <text evidence="2">Glycan metabolism; osmoregulated periplasmic glucan (OPG) biosynthesis.</text>
</comment>
<keyword evidence="5" id="KW-0574">Periplasm</keyword>
<dbReference type="InterPro" id="IPR011013">
    <property type="entry name" value="Gal_mutarotase_sf_dom"/>
</dbReference>
<proteinExistence type="inferred from homology"/>
<dbReference type="Gene3D" id="2.70.98.10">
    <property type="match status" value="1"/>
</dbReference>
<dbReference type="InterPro" id="IPR014756">
    <property type="entry name" value="Ig_E-set"/>
</dbReference>
<organism evidence="7 8">
    <name type="scientific">Lutibaculum baratangense AMV1</name>
    <dbReference type="NCBI Taxonomy" id="631454"/>
    <lineage>
        <taxon>Bacteria</taxon>
        <taxon>Pseudomonadati</taxon>
        <taxon>Pseudomonadota</taxon>
        <taxon>Alphaproteobacteria</taxon>
        <taxon>Hyphomicrobiales</taxon>
        <taxon>Tepidamorphaceae</taxon>
        <taxon>Lutibaculum</taxon>
    </lineage>
</organism>
<dbReference type="InterPro" id="IPR014438">
    <property type="entry name" value="Glucan_biosyn_MdoG/MdoD"/>
</dbReference>
<dbReference type="SUPFAM" id="SSF81296">
    <property type="entry name" value="E set domains"/>
    <property type="match status" value="1"/>
</dbReference>
<dbReference type="STRING" id="631454.N177_4033"/>
<evidence type="ECO:0000313" key="7">
    <source>
        <dbReference type="EMBL" id="ESR22896.1"/>
    </source>
</evidence>
<evidence type="ECO:0000256" key="5">
    <source>
        <dbReference type="ARBA" id="ARBA00022764"/>
    </source>
</evidence>
<dbReference type="AlphaFoldDB" id="V4R9R3"/>
<gene>
    <name evidence="7" type="ORF">N177_4033</name>
</gene>
<feature type="domain" description="Glucan biosynthesis periplasmic MdoG C-terminal" evidence="6">
    <location>
        <begin position="35"/>
        <end position="506"/>
    </location>
</feature>
<evidence type="ECO:0000256" key="3">
    <source>
        <dbReference type="ARBA" id="ARBA00009284"/>
    </source>
</evidence>
<dbReference type="PANTHER" id="PTHR30504:SF3">
    <property type="entry name" value="GLUCANS BIOSYNTHESIS PROTEIN D"/>
    <property type="match status" value="1"/>
</dbReference>